<dbReference type="InterPro" id="IPR011012">
    <property type="entry name" value="Longin-like_dom_sf"/>
</dbReference>
<name>A0A7S4R3J2_9DINO</name>
<accession>A0A7S4R3J2</accession>
<dbReference type="Pfam" id="PF04628">
    <property type="entry name" value="Sedlin_N"/>
    <property type="match status" value="1"/>
</dbReference>
<dbReference type="EMBL" id="HBNR01042693">
    <property type="protein sequence ID" value="CAE4602440.1"/>
    <property type="molecule type" value="Transcribed_RNA"/>
</dbReference>
<protein>
    <recommendedName>
        <fullName evidence="2">Trafficking protein particle complex subunit</fullName>
    </recommendedName>
</protein>
<gene>
    <name evidence="1" type="ORF">AMON00008_LOCUS29694</name>
</gene>
<evidence type="ECO:0008006" key="2">
    <source>
        <dbReference type="Google" id="ProtNLM"/>
    </source>
</evidence>
<sequence length="190" mass="20294">MAAAVAEPSILAVAYVGIDNSPAYFRSFLNVEAAPMVAVGGEGPSTEAEADKPDLKQLVLGAQEQLEDHIRNAVQAMQRGDGRSTDPFLGVLTPTLVDGKDCSVYGYISACNMKVLVLALDHGVSNSKDLQTPILRSLLRQLHQFYVDAFCNPFFVSLDTPSFRAKVDTAVDRHNAKLAQFLLAAAAAAA</sequence>
<evidence type="ECO:0000313" key="1">
    <source>
        <dbReference type="EMBL" id="CAE4602440.1"/>
    </source>
</evidence>
<dbReference type="AlphaFoldDB" id="A0A7S4R3J2"/>
<organism evidence="1">
    <name type="scientific">Alexandrium monilatum</name>
    <dbReference type="NCBI Taxonomy" id="311494"/>
    <lineage>
        <taxon>Eukaryota</taxon>
        <taxon>Sar</taxon>
        <taxon>Alveolata</taxon>
        <taxon>Dinophyceae</taxon>
        <taxon>Gonyaulacales</taxon>
        <taxon>Pyrocystaceae</taxon>
        <taxon>Alexandrium</taxon>
    </lineage>
</organism>
<dbReference type="GO" id="GO:0006888">
    <property type="term" value="P:endoplasmic reticulum to Golgi vesicle-mediated transport"/>
    <property type="evidence" value="ECO:0007669"/>
    <property type="project" value="InterPro"/>
</dbReference>
<proteinExistence type="predicted"/>
<dbReference type="Gene3D" id="3.30.450.70">
    <property type="match status" value="1"/>
</dbReference>
<dbReference type="InterPro" id="IPR006722">
    <property type="entry name" value="Sedlin"/>
</dbReference>
<reference evidence="1" key="1">
    <citation type="submission" date="2021-01" db="EMBL/GenBank/DDBJ databases">
        <authorList>
            <person name="Corre E."/>
            <person name="Pelletier E."/>
            <person name="Niang G."/>
            <person name="Scheremetjew M."/>
            <person name="Finn R."/>
            <person name="Kale V."/>
            <person name="Holt S."/>
            <person name="Cochrane G."/>
            <person name="Meng A."/>
            <person name="Brown T."/>
            <person name="Cohen L."/>
        </authorList>
    </citation>
    <scope>NUCLEOTIDE SEQUENCE</scope>
    <source>
        <strain evidence="1">CCMP3105</strain>
    </source>
</reference>
<dbReference type="GO" id="GO:0005737">
    <property type="term" value="C:cytoplasm"/>
    <property type="evidence" value="ECO:0007669"/>
    <property type="project" value="GOC"/>
</dbReference>
<dbReference type="SUPFAM" id="SSF64356">
    <property type="entry name" value="SNARE-like"/>
    <property type="match status" value="1"/>
</dbReference>